<comment type="caution">
    <text evidence="2">The sequence shown here is derived from an EMBL/GenBank/DDBJ whole genome shotgun (WGS) entry which is preliminary data.</text>
</comment>
<dbReference type="EMBL" id="JBHTEF010000001">
    <property type="protein sequence ID" value="MFC7579804.1"/>
    <property type="molecule type" value="Genomic_DNA"/>
</dbReference>
<gene>
    <name evidence="2" type="ORF">ACFQWG_00975</name>
</gene>
<evidence type="ECO:0000313" key="2">
    <source>
        <dbReference type="EMBL" id="MFC7579804.1"/>
    </source>
</evidence>
<evidence type="ECO:0000313" key="3">
    <source>
        <dbReference type="Proteomes" id="UP001596527"/>
    </source>
</evidence>
<dbReference type="PANTHER" id="PTHR46211:SF1">
    <property type="entry name" value="GLYCEROPHOSPHODIESTER PHOSPHODIESTERASE, CYTOPLASMIC"/>
    <property type="match status" value="1"/>
</dbReference>
<name>A0ABW2SJ15_9ACTO</name>
<dbReference type="RefSeq" id="WP_380971308.1">
    <property type="nucleotide sequence ID" value="NZ_JBHTEF010000001.1"/>
</dbReference>
<dbReference type="InterPro" id="IPR030395">
    <property type="entry name" value="GP_PDE_dom"/>
</dbReference>
<keyword evidence="3" id="KW-1185">Reference proteome</keyword>
<protein>
    <submittedName>
        <fullName evidence="2">Glycerophosphoryl diester phosphodiesterase</fullName>
    </submittedName>
</protein>
<feature type="domain" description="GP-PDE" evidence="1">
    <location>
        <begin position="5"/>
        <end position="248"/>
    </location>
</feature>
<evidence type="ECO:0000259" key="1">
    <source>
        <dbReference type="PROSITE" id="PS51704"/>
    </source>
</evidence>
<dbReference type="InterPro" id="IPR017946">
    <property type="entry name" value="PLC-like_Pdiesterase_TIM-brl"/>
</dbReference>
<dbReference type="SUPFAM" id="SSF51695">
    <property type="entry name" value="PLC-like phosphodiesterases"/>
    <property type="match status" value="1"/>
</dbReference>
<organism evidence="2 3">
    <name type="scientific">Schaalia naturae</name>
    <dbReference type="NCBI Taxonomy" id="635203"/>
    <lineage>
        <taxon>Bacteria</taxon>
        <taxon>Bacillati</taxon>
        <taxon>Actinomycetota</taxon>
        <taxon>Actinomycetes</taxon>
        <taxon>Actinomycetales</taxon>
        <taxon>Actinomycetaceae</taxon>
        <taxon>Schaalia</taxon>
    </lineage>
</organism>
<dbReference type="CDD" id="cd08562">
    <property type="entry name" value="GDPD_EcUgpQ_like"/>
    <property type="match status" value="1"/>
</dbReference>
<dbReference type="PROSITE" id="PS51704">
    <property type="entry name" value="GP_PDE"/>
    <property type="match status" value="1"/>
</dbReference>
<proteinExistence type="predicted"/>
<dbReference type="Proteomes" id="UP001596527">
    <property type="component" value="Unassembled WGS sequence"/>
</dbReference>
<dbReference type="PANTHER" id="PTHR46211">
    <property type="entry name" value="GLYCEROPHOSPHORYL DIESTER PHOSPHODIESTERASE"/>
    <property type="match status" value="1"/>
</dbReference>
<reference evidence="3" key="1">
    <citation type="journal article" date="2019" name="Int. J. Syst. Evol. Microbiol.">
        <title>The Global Catalogue of Microorganisms (GCM) 10K type strain sequencing project: providing services to taxonomists for standard genome sequencing and annotation.</title>
        <authorList>
            <consortium name="The Broad Institute Genomics Platform"/>
            <consortium name="The Broad Institute Genome Sequencing Center for Infectious Disease"/>
            <person name="Wu L."/>
            <person name="Ma J."/>
        </authorList>
    </citation>
    <scope>NUCLEOTIDE SEQUENCE [LARGE SCALE GENOMIC DNA]</scope>
    <source>
        <strain evidence="3">CCUG 56698</strain>
    </source>
</reference>
<sequence>MPEFPRVYAHRGASSLAPENTMAAFVKAMEVGARRFEFDVDIMGDGTLLVIHDQTLDRTTNGSGPYYDLGFSDLRRLDAGAWFSPAYRFERIPELADVVEFLNRYPQMGANLEIKPCRGGRDLRDRLVGSVAVAVDALEDPSRLLVSSFDHDALTRFHAARPAVDLGWLMDRDGRPGPDWRSGASELGCRAVHPDDTGLTEAGVAEMTAAGFEVNVWTVDDPDRARELAGWGVAGVFTNRPQDFPASALAR</sequence>
<dbReference type="Pfam" id="PF03009">
    <property type="entry name" value="GDPD"/>
    <property type="match status" value="1"/>
</dbReference>
<accession>A0ABW2SJ15</accession>
<dbReference type="Gene3D" id="3.20.20.190">
    <property type="entry name" value="Phosphatidylinositol (PI) phosphodiesterase"/>
    <property type="match status" value="1"/>
</dbReference>